<accession>A0A095SU56</accession>
<keyword evidence="5" id="KW-1185">Reference proteome</keyword>
<dbReference type="OrthoDB" id="981626at2"/>
<comment type="caution">
    <text evidence="4">The sequence shown here is derived from an EMBL/GenBank/DDBJ whole genome shotgun (WGS) entry which is preliminary data.</text>
</comment>
<gene>
    <name evidence="4" type="ORF">LG45_06350</name>
</gene>
<evidence type="ECO:0000313" key="5">
    <source>
        <dbReference type="Proteomes" id="UP000029554"/>
    </source>
</evidence>
<protein>
    <submittedName>
        <fullName evidence="4">Thioredoxin</fullName>
    </submittedName>
</protein>
<dbReference type="RefSeq" id="WP_035125512.1">
    <property type="nucleotide sequence ID" value="NZ_JRHH01000003.1"/>
</dbReference>
<dbReference type="PANTHER" id="PTHR15337:SF11">
    <property type="entry name" value="THIOREDOXIN DOMAIN-CONTAINING PROTEIN"/>
    <property type="match status" value="1"/>
</dbReference>
<dbReference type="Pfam" id="PF13899">
    <property type="entry name" value="Thioredoxin_7"/>
    <property type="match status" value="1"/>
</dbReference>
<name>A0A095SU56_9FLAO</name>
<evidence type="ECO:0000256" key="2">
    <source>
        <dbReference type="SAM" id="SignalP"/>
    </source>
</evidence>
<feature type="signal peptide" evidence="2">
    <location>
        <begin position="1"/>
        <end position="19"/>
    </location>
</feature>
<keyword evidence="1 2" id="KW-0732">Signal</keyword>
<dbReference type="Proteomes" id="UP000029554">
    <property type="component" value="Unassembled WGS sequence"/>
</dbReference>
<dbReference type="InterPro" id="IPR051099">
    <property type="entry name" value="AGR/TXD"/>
</dbReference>
<sequence>MEKFIIATFLFIGSFAAQAQEGLTWHTNIDEAIAVSKVENKPLFLFFTGSDWCGWCIRLQKEVFKTPEFTTWAKEKVVLVELDFPRRTPQSDAIKMQNNLLQQFFQIRGYPSVRLAKAGVATDGKTSFELLGETGYGAGGPNAWLKGPEQMVTKFVPYTDDEQKAAKKALKKKKTADKKA</sequence>
<dbReference type="SUPFAM" id="SSF52833">
    <property type="entry name" value="Thioredoxin-like"/>
    <property type="match status" value="1"/>
</dbReference>
<dbReference type="AlphaFoldDB" id="A0A095SU56"/>
<feature type="domain" description="Thioredoxin" evidence="3">
    <location>
        <begin position="6"/>
        <end position="175"/>
    </location>
</feature>
<dbReference type="Gene3D" id="3.40.30.10">
    <property type="entry name" value="Glutaredoxin"/>
    <property type="match status" value="1"/>
</dbReference>
<evidence type="ECO:0000313" key="4">
    <source>
        <dbReference type="EMBL" id="KGD67924.1"/>
    </source>
</evidence>
<organism evidence="4 5">
    <name type="scientific">Flavobacterium aquatile LMG 4008 = ATCC 11947</name>
    <dbReference type="NCBI Taxonomy" id="1453498"/>
    <lineage>
        <taxon>Bacteria</taxon>
        <taxon>Pseudomonadati</taxon>
        <taxon>Bacteroidota</taxon>
        <taxon>Flavobacteriia</taxon>
        <taxon>Flavobacteriales</taxon>
        <taxon>Flavobacteriaceae</taxon>
        <taxon>Flavobacterium</taxon>
    </lineage>
</organism>
<evidence type="ECO:0000256" key="1">
    <source>
        <dbReference type="ARBA" id="ARBA00022729"/>
    </source>
</evidence>
<dbReference type="eggNOG" id="COG0526">
    <property type="taxonomic scope" value="Bacteria"/>
</dbReference>
<evidence type="ECO:0000259" key="3">
    <source>
        <dbReference type="PROSITE" id="PS51352"/>
    </source>
</evidence>
<dbReference type="PROSITE" id="PS51352">
    <property type="entry name" value="THIOREDOXIN_2"/>
    <property type="match status" value="1"/>
</dbReference>
<dbReference type="InterPro" id="IPR013766">
    <property type="entry name" value="Thioredoxin_domain"/>
</dbReference>
<dbReference type="EMBL" id="JRHH01000003">
    <property type="protein sequence ID" value="KGD67924.1"/>
    <property type="molecule type" value="Genomic_DNA"/>
</dbReference>
<feature type="chain" id="PRO_5001910465" evidence="2">
    <location>
        <begin position="20"/>
        <end position="180"/>
    </location>
</feature>
<proteinExistence type="predicted"/>
<dbReference type="PANTHER" id="PTHR15337">
    <property type="entry name" value="ANTERIOR GRADIENT PROTEIN-RELATED"/>
    <property type="match status" value="1"/>
</dbReference>
<dbReference type="STRING" id="1453498.LG45_06350"/>
<reference evidence="4 5" key="1">
    <citation type="submission" date="2014-09" db="EMBL/GenBank/DDBJ databases">
        <title>Whole Genome Shotgun of Flavobacterium aquatile LMG 4008.</title>
        <authorList>
            <person name="Gale A.N."/>
            <person name="Pipes S.E."/>
            <person name="Newman J.D."/>
        </authorList>
    </citation>
    <scope>NUCLEOTIDE SEQUENCE [LARGE SCALE GENOMIC DNA]</scope>
    <source>
        <strain evidence="4 5">LMG 4008</strain>
    </source>
</reference>
<dbReference type="InterPro" id="IPR036249">
    <property type="entry name" value="Thioredoxin-like_sf"/>
</dbReference>